<proteinExistence type="predicted"/>
<keyword evidence="1" id="KW-0472">Membrane</keyword>
<evidence type="ECO:0000313" key="6">
    <source>
        <dbReference type="Proteomes" id="UP000321429"/>
    </source>
</evidence>
<dbReference type="EMBL" id="JQCB01000001">
    <property type="protein sequence ID" value="KRN97317.1"/>
    <property type="molecule type" value="Genomic_DNA"/>
</dbReference>
<keyword evidence="1" id="KW-1133">Transmembrane helix</keyword>
<dbReference type="Proteomes" id="UP000051139">
    <property type="component" value="Unassembled WGS sequence"/>
</dbReference>
<dbReference type="RefSeq" id="WP_057808571.1">
    <property type="nucleotide sequence ID" value="NZ_BJUD01000036.1"/>
</dbReference>
<comment type="caution">
    <text evidence="4">The sequence shown here is derived from an EMBL/GenBank/DDBJ whole genome shotgun (WGS) entry which is preliminary data.</text>
</comment>
<evidence type="ECO:0000313" key="4">
    <source>
        <dbReference type="EMBL" id="KRN97317.1"/>
    </source>
</evidence>
<dbReference type="Gene3D" id="3.90.550.10">
    <property type="entry name" value="Spore Coat Polysaccharide Biosynthesis Protein SpsA, Chain A"/>
    <property type="match status" value="1"/>
</dbReference>
<dbReference type="PATRIC" id="fig|348151.3.peg.250"/>
<dbReference type="Proteomes" id="UP000321429">
    <property type="component" value="Unassembled WGS sequence"/>
</dbReference>
<gene>
    <name evidence="4" type="ORF">IV55_GL000245</name>
    <name evidence="3" type="ORF">LSI01_14810</name>
</gene>
<organism evidence="4 5">
    <name type="scientific">Furfurilactobacillus siliginis</name>
    <dbReference type="NCBI Taxonomy" id="348151"/>
    <lineage>
        <taxon>Bacteria</taxon>
        <taxon>Bacillati</taxon>
        <taxon>Bacillota</taxon>
        <taxon>Bacilli</taxon>
        <taxon>Lactobacillales</taxon>
        <taxon>Lactobacillaceae</taxon>
        <taxon>Furfurilactobacillus</taxon>
    </lineage>
</organism>
<dbReference type="CDD" id="cd06423">
    <property type="entry name" value="CESA_like"/>
    <property type="match status" value="1"/>
</dbReference>
<dbReference type="GO" id="GO:0016740">
    <property type="term" value="F:transferase activity"/>
    <property type="evidence" value="ECO:0007669"/>
    <property type="project" value="UniProtKB-KW"/>
</dbReference>
<evidence type="ECO:0000256" key="1">
    <source>
        <dbReference type="SAM" id="Phobius"/>
    </source>
</evidence>
<reference evidence="3 6" key="2">
    <citation type="submission" date="2019-07" db="EMBL/GenBank/DDBJ databases">
        <title>Whole genome shotgun sequence of Lactobacillus siliginis NBRC 101315.</title>
        <authorList>
            <person name="Hosoyama A."/>
            <person name="Uohara A."/>
            <person name="Ohji S."/>
            <person name="Ichikawa N."/>
        </authorList>
    </citation>
    <scope>NUCLEOTIDE SEQUENCE [LARGE SCALE GENOMIC DNA]</scope>
    <source>
        <strain evidence="3 6">NBRC 101315</strain>
    </source>
</reference>
<dbReference type="STRING" id="348151.IV55_GL000245"/>
<dbReference type="OrthoDB" id="9766299at2"/>
<dbReference type="SUPFAM" id="SSF53448">
    <property type="entry name" value="Nucleotide-diphospho-sugar transferases"/>
    <property type="match status" value="1"/>
</dbReference>
<keyword evidence="5" id="KW-1185">Reference proteome</keyword>
<reference evidence="4 5" key="1">
    <citation type="journal article" date="2015" name="Genome Announc.">
        <title>Expanding the biotechnology potential of lactobacilli through comparative genomics of 213 strains and associated genera.</title>
        <authorList>
            <person name="Sun Z."/>
            <person name="Harris H.M."/>
            <person name="McCann A."/>
            <person name="Guo C."/>
            <person name="Argimon S."/>
            <person name="Zhang W."/>
            <person name="Yang X."/>
            <person name="Jeffery I.B."/>
            <person name="Cooney J.C."/>
            <person name="Kagawa T.F."/>
            <person name="Liu W."/>
            <person name="Song Y."/>
            <person name="Salvetti E."/>
            <person name="Wrobel A."/>
            <person name="Rasinkangas P."/>
            <person name="Parkhill J."/>
            <person name="Rea M.C."/>
            <person name="O'Sullivan O."/>
            <person name="Ritari J."/>
            <person name="Douillard F.P."/>
            <person name="Paul Ross R."/>
            <person name="Yang R."/>
            <person name="Briner A.E."/>
            <person name="Felis G.E."/>
            <person name="de Vos W.M."/>
            <person name="Barrangou R."/>
            <person name="Klaenhammer T.R."/>
            <person name="Caufield P.W."/>
            <person name="Cui Y."/>
            <person name="Zhang H."/>
            <person name="O'Toole P.W."/>
        </authorList>
    </citation>
    <scope>NUCLEOTIDE SEQUENCE [LARGE SCALE GENOMIC DNA]</scope>
    <source>
        <strain evidence="4 5">DSM 22696</strain>
    </source>
</reference>
<dbReference type="InterPro" id="IPR001173">
    <property type="entry name" value="Glyco_trans_2-like"/>
</dbReference>
<evidence type="ECO:0000313" key="5">
    <source>
        <dbReference type="Proteomes" id="UP000051139"/>
    </source>
</evidence>
<dbReference type="AlphaFoldDB" id="A0A0R2LBY5"/>
<dbReference type="Pfam" id="PF00535">
    <property type="entry name" value="Glycos_transf_2"/>
    <property type="match status" value="1"/>
</dbReference>
<evidence type="ECO:0000259" key="2">
    <source>
        <dbReference type="Pfam" id="PF00535"/>
    </source>
</evidence>
<feature type="domain" description="Glycosyltransferase 2-like" evidence="2">
    <location>
        <begin position="49"/>
        <end position="165"/>
    </location>
</feature>
<dbReference type="PANTHER" id="PTHR43630">
    <property type="entry name" value="POLY-BETA-1,6-N-ACETYL-D-GLUCOSAMINE SYNTHASE"/>
    <property type="match status" value="1"/>
</dbReference>
<dbReference type="InterPro" id="IPR029044">
    <property type="entry name" value="Nucleotide-diphossugar_trans"/>
</dbReference>
<keyword evidence="1" id="KW-0812">Transmembrane</keyword>
<dbReference type="PANTHER" id="PTHR43630:SF2">
    <property type="entry name" value="GLYCOSYLTRANSFERASE"/>
    <property type="match status" value="1"/>
</dbReference>
<evidence type="ECO:0000313" key="3">
    <source>
        <dbReference type="EMBL" id="GEK29170.1"/>
    </source>
</evidence>
<name>A0A0R2LBY5_9LACO</name>
<keyword evidence="4" id="KW-0808">Transferase</keyword>
<protein>
    <submittedName>
        <fullName evidence="4">Phage-related glycosyl transferase, group 2</fullName>
    </submittedName>
</protein>
<sequence>MNITQFNLFVVIICFINLIRVAINVIGAEVYDIKEQSRKHDHHYQPLISVIIPAFNEASCIIRTLTAAANNDYKNKEIWVVDDGSTDKTVEIVNAFLTTHDYPFCHLISQENGGKSRAINNAVKNYAKGNLIMVLDADSSLAPTAIGNMVEHFSNPKVIGMAANVKMMQKWSILGMVQRIEFLTAYRGKSSEDMTKMLYIIGGVGSTFRRNIMLEAGLYDTDTVTEDIDFTLKAMEKFGNVPFRFGYAANCVVYTEPVSRFSSLFKQRFRWKYGRFKAFVKYHSLFFNRNKKYSKTLTWFTLPQALIQELFMLIEPAIFLYLQYLIIVHMDFITFINVITYFSTLTFLSISVDKIETFGQKIILVVILPFVYFGMFLLTIVEYLSLARSIFKTKTLLTNSDKHANWQHVERLNDL</sequence>
<feature type="transmembrane region" description="Helical" evidence="1">
    <location>
        <begin position="6"/>
        <end position="31"/>
    </location>
</feature>
<dbReference type="EMBL" id="BJUD01000036">
    <property type="protein sequence ID" value="GEK29170.1"/>
    <property type="molecule type" value="Genomic_DNA"/>
</dbReference>
<accession>A0A0R2LBY5</accession>
<feature type="transmembrane region" description="Helical" evidence="1">
    <location>
        <begin position="362"/>
        <end position="384"/>
    </location>
</feature>